<sequence length="220" mass="24607">MRLQVELTDALQDYVAEVSLREPDLLRQLREETSQLPLHLMQISPEQGQFLRTLLKATGARRTLEVGVFTGYSLLSTALALPADGRVVGLDINEEWGAMALDYCKRAGVADKVDLRIGDARASLDRLLKEENAAGTFDFVFIDADKENYTAYYEYALELLRPGGLVVVDNVLWHGALLDESAQDSETQALRAFNPRLHHDERVELSVIPYADGLTFAVKR</sequence>
<keyword evidence="2 4" id="KW-0808">Transferase</keyword>
<dbReference type="Proteomes" id="UP000182100">
    <property type="component" value="Unassembled WGS sequence"/>
</dbReference>
<dbReference type="AlphaFoldDB" id="A0A1G6LCZ6"/>
<keyword evidence="1 4" id="KW-0489">Methyltransferase</keyword>
<dbReference type="InterPro" id="IPR029063">
    <property type="entry name" value="SAM-dependent_MTases_sf"/>
</dbReference>
<evidence type="ECO:0000256" key="3">
    <source>
        <dbReference type="ARBA" id="ARBA00022691"/>
    </source>
</evidence>
<dbReference type="GO" id="GO:0032259">
    <property type="term" value="P:methylation"/>
    <property type="evidence" value="ECO:0007669"/>
    <property type="project" value="UniProtKB-KW"/>
</dbReference>
<keyword evidence="3" id="KW-0949">S-adenosyl-L-methionine</keyword>
<organism evidence="4 5">
    <name type="scientific">Streptomyces prasinopilosus</name>
    <dbReference type="NCBI Taxonomy" id="67344"/>
    <lineage>
        <taxon>Bacteria</taxon>
        <taxon>Bacillati</taxon>
        <taxon>Actinomycetota</taxon>
        <taxon>Actinomycetes</taxon>
        <taxon>Kitasatosporales</taxon>
        <taxon>Streptomycetaceae</taxon>
        <taxon>Streptomyces</taxon>
    </lineage>
</organism>
<protein>
    <submittedName>
        <fullName evidence="4">Caffeoyl-CoA O-methyltransferase</fullName>
    </submittedName>
</protein>
<keyword evidence="5" id="KW-1185">Reference proteome</keyword>
<accession>A0A1G6LCZ6</accession>
<gene>
    <name evidence="4" type="ORF">SAMN05216505_10255</name>
</gene>
<evidence type="ECO:0000313" key="4">
    <source>
        <dbReference type="EMBL" id="SDC40797.1"/>
    </source>
</evidence>
<dbReference type="GO" id="GO:0008757">
    <property type="term" value="F:S-adenosylmethionine-dependent methyltransferase activity"/>
    <property type="evidence" value="ECO:0007669"/>
    <property type="project" value="TreeGrafter"/>
</dbReference>
<dbReference type="GO" id="GO:0008171">
    <property type="term" value="F:O-methyltransferase activity"/>
    <property type="evidence" value="ECO:0007669"/>
    <property type="project" value="InterPro"/>
</dbReference>
<dbReference type="EMBL" id="FMZK01000002">
    <property type="protein sequence ID" value="SDC40797.1"/>
    <property type="molecule type" value="Genomic_DNA"/>
</dbReference>
<dbReference type="Gene3D" id="3.40.50.150">
    <property type="entry name" value="Vaccinia Virus protein VP39"/>
    <property type="match status" value="1"/>
</dbReference>
<dbReference type="RefSeq" id="WP_055570494.1">
    <property type="nucleotide sequence ID" value="NZ_FMZK01000002.1"/>
</dbReference>
<dbReference type="PANTHER" id="PTHR10509:SF14">
    <property type="entry name" value="CAFFEOYL-COA O-METHYLTRANSFERASE 3-RELATED"/>
    <property type="match status" value="1"/>
</dbReference>
<dbReference type="CDD" id="cd02440">
    <property type="entry name" value="AdoMet_MTases"/>
    <property type="match status" value="1"/>
</dbReference>
<name>A0A1G6LCZ6_9ACTN</name>
<proteinExistence type="predicted"/>
<dbReference type="Pfam" id="PF01596">
    <property type="entry name" value="Methyltransf_3"/>
    <property type="match status" value="1"/>
</dbReference>
<reference evidence="5" key="1">
    <citation type="submission" date="2016-10" db="EMBL/GenBank/DDBJ databases">
        <authorList>
            <person name="Varghese N."/>
            <person name="Submissions S."/>
        </authorList>
    </citation>
    <scope>NUCLEOTIDE SEQUENCE [LARGE SCALE GENOMIC DNA]</scope>
    <source>
        <strain evidence="5">CGMCC 4.3504</strain>
    </source>
</reference>
<evidence type="ECO:0000313" key="5">
    <source>
        <dbReference type="Proteomes" id="UP000182100"/>
    </source>
</evidence>
<evidence type="ECO:0000256" key="2">
    <source>
        <dbReference type="ARBA" id="ARBA00022679"/>
    </source>
</evidence>
<dbReference type="InterPro" id="IPR050362">
    <property type="entry name" value="Cation-dep_OMT"/>
</dbReference>
<dbReference type="STRING" id="67344.SAMN05216505_10255"/>
<dbReference type="InterPro" id="IPR002935">
    <property type="entry name" value="SAM_O-MeTrfase"/>
</dbReference>
<evidence type="ECO:0000256" key="1">
    <source>
        <dbReference type="ARBA" id="ARBA00022603"/>
    </source>
</evidence>
<dbReference type="PANTHER" id="PTHR10509">
    <property type="entry name" value="O-METHYLTRANSFERASE-RELATED"/>
    <property type="match status" value="1"/>
</dbReference>
<dbReference type="PROSITE" id="PS51682">
    <property type="entry name" value="SAM_OMT_I"/>
    <property type="match status" value="1"/>
</dbReference>
<dbReference type="SUPFAM" id="SSF53335">
    <property type="entry name" value="S-adenosyl-L-methionine-dependent methyltransferases"/>
    <property type="match status" value="1"/>
</dbReference>